<reference evidence="2 3" key="1">
    <citation type="submission" date="2024-09" db="EMBL/GenBank/DDBJ databases">
        <authorList>
            <person name="Sun Q."/>
            <person name="Mori K."/>
        </authorList>
    </citation>
    <scope>NUCLEOTIDE SEQUENCE [LARGE SCALE GENOMIC DNA]</scope>
    <source>
        <strain evidence="2 3">CCM 8654</strain>
    </source>
</reference>
<keyword evidence="3" id="KW-1185">Reference proteome</keyword>
<evidence type="ECO:0000313" key="3">
    <source>
        <dbReference type="Proteomes" id="UP001589698"/>
    </source>
</evidence>
<keyword evidence="1" id="KW-1133">Transmembrane helix</keyword>
<dbReference type="EMBL" id="JBHLXH010000001">
    <property type="protein sequence ID" value="MFC0223509.1"/>
    <property type="molecule type" value="Genomic_DNA"/>
</dbReference>
<sequence>MSTTDHDGTPTNPILVVLAWLVVGVPLAYGLWQTLVKASALFTG</sequence>
<protein>
    <recommendedName>
        <fullName evidence="4">Oxalate:formate antiporter</fullName>
    </recommendedName>
</protein>
<name>A0ABV6E3E0_9ACTN</name>
<organism evidence="2 3">
    <name type="scientific">Nocardioides zeicaulis</name>
    <dbReference type="NCBI Taxonomy" id="1776857"/>
    <lineage>
        <taxon>Bacteria</taxon>
        <taxon>Bacillati</taxon>
        <taxon>Actinomycetota</taxon>
        <taxon>Actinomycetes</taxon>
        <taxon>Propionibacteriales</taxon>
        <taxon>Nocardioidaceae</taxon>
        <taxon>Nocardioides</taxon>
    </lineage>
</organism>
<evidence type="ECO:0008006" key="4">
    <source>
        <dbReference type="Google" id="ProtNLM"/>
    </source>
</evidence>
<proteinExistence type="predicted"/>
<comment type="caution">
    <text evidence="2">The sequence shown here is derived from an EMBL/GenBank/DDBJ whole genome shotgun (WGS) entry which is preliminary data.</text>
</comment>
<keyword evidence="1" id="KW-0472">Membrane</keyword>
<evidence type="ECO:0000313" key="2">
    <source>
        <dbReference type="EMBL" id="MFC0223509.1"/>
    </source>
</evidence>
<evidence type="ECO:0000256" key="1">
    <source>
        <dbReference type="SAM" id="Phobius"/>
    </source>
</evidence>
<feature type="transmembrane region" description="Helical" evidence="1">
    <location>
        <begin position="12"/>
        <end position="32"/>
    </location>
</feature>
<gene>
    <name evidence="2" type="ORF">ACFFJG_13555</name>
</gene>
<keyword evidence="1" id="KW-0812">Transmembrane</keyword>
<accession>A0ABV6E3E0</accession>
<dbReference type="RefSeq" id="WP_378519253.1">
    <property type="nucleotide sequence ID" value="NZ_CBCSDI010000004.1"/>
</dbReference>
<dbReference type="Proteomes" id="UP001589698">
    <property type="component" value="Unassembled WGS sequence"/>
</dbReference>